<dbReference type="InterPro" id="IPR005534">
    <property type="entry name" value="Curli_assmbl/transp-comp_CsgG"/>
</dbReference>
<organism evidence="1 2">
    <name type="scientific">Candidatus Nomurabacteria bacterium CG2_30_43_9</name>
    <dbReference type="NCBI Taxonomy" id="1805283"/>
    <lineage>
        <taxon>Bacteria</taxon>
        <taxon>Candidatus Nomuraibacteriota</taxon>
    </lineage>
</organism>
<dbReference type="GO" id="GO:0030288">
    <property type="term" value="C:outer membrane-bounded periplasmic space"/>
    <property type="evidence" value="ECO:0007669"/>
    <property type="project" value="InterPro"/>
</dbReference>
<dbReference type="AlphaFoldDB" id="A0A1J5GFB2"/>
<dbReference type="EMBL" id="MNYX01000006">
    <property type="protein sequence ID" value="OIP66574.1"/>
    <property type="molecule type" value="Genomic_DNA"/>
</dbReference>
<evidence type="ECO:0000313" key="2">
    <source>
        <dbReference type="Proteomes" id="UP000182059"/>
    </source>
</evidence>
<protein>
    <submittedName>
        <fullName evidence="1">Uncharacterized protein</fullName>
    </submittedName>
</protein>
<gene>
    <name evidence="1" type="ORF">AUK15_00195</name>
</gene>
<accession>A0A1J5GFB2</accession>
<dbReference type="Pfam" id="PF03783">
    <property type="entry name" value="CsgG"/>
    <property type="match status" value="1"/>
</dbReference>
<proteinExistence type="predicted"/>
<evidence type="ECO:0000313" key="1">
    <source>
        <dbReference type="EMBL" id="OIP66574.1"/>
    </source>
</evidence>
<reference evidence="1 2" key="1">
    <citation type="journal article" date="2016" name="Environ. Microbiol.">
        <title>Genomic resolution of a cold subsurface aquifer community provides metabolic insights for novel microbes adapted to high CO concentrations.</title>
        <authorList>
            <person name="Probst A.J."/>
            <person name="Castelle C.J."/>
            <person name="Singh A."/>
            <person name="Brown C.T."/>
            <person name="Anantharaman K."/>
            <person name="Sharon I."/>
            <person name="Hug L.A."/>
            <person name="Burstein D."/>
            <person name="Emerson J.B."/>
            <person name="Thomas B.C."/>
            <person name="Banfield J.F."/>
        </authorList>
    </citation>
    <scope>NUCLEOTIDE SEQUENCE [LARGE SCALE GENOMIC DNA]</scope>
    <source>
        <strain evidence="1">CG2_30_43_9</strain>
    </source>
</reference>
<name>A0A1J5GFB2_9BACT</name>
<comment type="caution">
    <text evidence="1">The sequence shown here is derived from an EMBL/GenBank/DDBJ whole genome shotgun (WGS) entry which is preliminary data.</text>
</comment>
<sequence length="103" mass="10589">MSFTEAQVILTIVDLENSEIIASVTGTGKSSDIGIGAALLGAGTFGAGGGSSKTPAMKVVAAGFLDVFNQLIPYMDNMTTATLAPVAPVSKKQNSLSQQKRFH</sequence>
<dbReference type="Proteomes" id="UP000182059">
    <property type="component" value="Unassembled WGS sequence"/>
</dbReference>